<dbReference type="AlphaFoldDB" id="A0A5P9XQU3"/>
<dbReference type="Proteomes" id="UP000363590">
    <property type="component" value="Chromosome"/>
</dbReference>
<keyword evidence="1" id="KW-0472">Membrane</keyword>
<keyword evidence="1" id="KW-0812">Transmembrane</keyword>
<gene>
    <name evidence="2" type="ORF">GCD22_01668</name>
</gene>
<evidence type="ECO:0000256" key="1">
    <source>
        <dbReference type="SAM" id="Phobius"/>
    </source>
</evidence>
<dbReference type="RefSeq" id="WP_153940600.1">
    <property type="nucleotide sequence ID" value="NZ_CP045571.1"/>
</dbReference>
<reference evidence="2 3" key="1">
    <citation type="submission" date="2019-10" db="EMBL/GenBank/DDBJ databases">
        <authorList>
            <person name="Wang R."/>
        </authorList>
    </citation>
    <scope>NUCLEOTIDE SEQUENCE [LARGE SCALE GENOMIC DNA]</scope>
    <source>
        <strain evidence="2 3">ATCC 19377</strain>
    </source>
</reference>
<name>A0A5P9XQU3_ACITH</name>
<proteinExistence type="predicted"/>
<dbReference type="EMBL" id="CP045571">
    <property type="protein sequence ID" value="QFX95964.1"/>
    <property type="molecule type" value="Genomic_DNA"/>
</dbReference>
<protein>
    <submittedName>
        <fullName evidence="2">Uncharacterized protein</fullName>
    </submittedName>
</protein>
<evidence type="ECO:0000313" key="3">
    <source>
        <dbReference type="Proteomes" id="UP000363590"/>
    </source>
</evidence>
<feature type="transmembrane region" description="Helical" evidence="1">
    <location>
        <begin position="12"/>
        <end position="30"/>
    </location>
</feature>
<organism evidence="2 3">
    <name type="scientific">Acidithiobacillus thiooxidans ATCC 19377</name>
    <dbReference type="NCBI Taxonomy" id="637390"/>
    <lineage>
        <taxon>Bacteria</taxon>
        <taxon>Pseudomonadati</taxon>
        <taxon>Pseudomonadota</taxon>
        <taxon>Acidithiobacillia</taxon>
        <taxon>Acidithiobacillales</taxon>
        <taxon>Acidithiobacillaceae</taxon>
        <taxon>Acidithiobacillus</taxon>
    </lineage>
</organism>
<dbReference type="KEGG" id="atx:GCD22_01668"/>
<keyword evidence="1" id="KW-1133">Transmembrane helix</keyword>
<sequence>MERNSRVSTSIKIFLIFVAAYLALTAWFIIHLNEQDHMDEQRAAQAKAYLAKDPIFPSLSALSHFVKTHFGEDSNRASHFIYRLNIYGKTECVQAIWHTGFLSVDHYAYRLFSCGGN</sequence>
<dbReference type="GeneID" id="60696011"/>
<accession>A0A5P9XQU3</accession>
<evidence type="ECO:0000313" key="2">
    <source>
        <dbReference type="EMBL" id="QFX95964.1"/>
    </source>
</evidence>